<sequence length="436" mass="49621">MNNIVAIVGRPNVGKSTFFNRLIQRREAIVDSVSGVTRDRNYGKSEWNGKEFSVIDTGGYVKGSDDIFEGEIRKQVELAIDEADAIIFVVDVEEGITPMDEEVAKLLRKVTKPILLAVNKVDNAMREKDAVEFYNLGLGEYFTIAGMNGSGTGELLDALVKVLPELPDAVEEENPLPRFCVVGRPNAGKSSFINALIGEDRFVVTDIAGTTRDAIDTKYNRFGFEFNLVDTAGIRRKAKVKEDLEFYSVMRSVRAIEHSDVCILMIDATRGFEGQDQNIFWLAEKNRKGIVILVNKWDLVEKDTMSARDYEAKIRKEIEPFTDVPILFVSALTKQRLLKALETAVEVYENRKQRVSTSKFNELMLPIIERTPPPALKGKYVKIKYCMQLPTPTPQFVFFANLPQYIKDPYKRFIENQLRQHYNFTGVPIDIYFRQK</sequence>
<dbReference type="Proteomes" id="UP000030121">
    <property type="component" value="Unassembled WGS sequence"/>
</dbReference>
<keyword evidence="5 8" id="KW-0547">Nucleotide-binding</keyword>
<dbReference type="Gene3D" id="3.40.50.300">
    <property type="entry name" value="P-loop containing nucleotide triphosphate hydrolases"/>
    <property type="match status" value="2"/>
</dbReference>
<dbReference type="AlphaFoldDB" id="A0A0A2M9D8"/>
<evidence type="ECO:0000259" key="11">
    <source>
        <dbReference type="PROSITE" id="PS51712"/>
    </source>
</evidence>
<dbReference type="InterPro" id="IPR006073">
    <property type="entry name" value="GTP-bd"/>
</dbReference>
<protein>
    <recommendedName>
        <fullName evidence="2 8">GTPase Der</fullName>
    </recommendedName>
    <alternativeName>
        <fullName evidence="7 8">GTP-binding protein EngA</fullName>
    </alternativeName>
</protein>
<feature type="binding site" evidence="8">
    <location>
        <begin position="119"/>
        <end position="122"/>
    </location>
    <ligand>
        <name>GTP</name>
        <dbReference type="ChEBI" id="CHEBI:37565"/>
        <label>1</label>
    </ligand>
</feature>
<dbReference type="PANTHER" id="PTHR43834:SF6">
    <property type="entry name" value="GTPASE DER"/>
    <property type="match status" value="1"/>
</dbReference>
<feature type="binding site" evidence="8">
    <location>
        <begin position="9"/>
        <end position="16"/>
    </location>
    <ligand>
        <name>GTP</name>
        <dbReference type="ChEBI" id="CHEBI:37565"/>
        <label>1</label>
    </ligand>
</feature>
<organism evidence="12 13">
    <name type="scientific">Flavobacterium suncheonense GH29-5 = DSM 17707</name>
    <dbReference type="NCBI Taxonomy" id="1121899"/>
    <lineage>
        <taxon>Bacteria</taxon>
        <taxon>Pseudomonadati</taxon>
        <taxon>Bacteroidota</taxon>
        <taxon>Flavobacteriia</taxon>
        <taxon>Flavobacteriales</taxon>
        <taxon>Flavobacteriaceae</taxon>
        <taxon>Flavobacterium</taxon>
    </lineage>
</organism>
<evidence type="ECO:0000313" key="12">
    <source>
        <dbReference type="EMBL" id="KGO88889.1"/>
    </source>
</evidence>
<keyword evidence="6 8" id="KW-0342">GTP-binding</keyword>
<name>A0A0A2M9D8_9FLAO</name>
<dbReference type="InterPro" id="IPR015946">
    <property type="entry name" value="KH_dom-like_a/b"/>
</dbReference>
<evidence type="ECO:0000256" key="2">
    <source>
        <dbReference type="ARBA" id="ARBA00020953"/>
    </source>
</evidence>
<keyword evidence="3 8" id="KW-0690">Ribosome biogenesis</keyword>
<comment type="caution">
    <text evidence="12">The sequence shown here is derived from an EMBL/GenBank/DDBJ whole genome shotgun (WGS) entry which is preliminary data.</text>
</comment>
<gene>
    <name evidence="8" type="primary">der</name>
    <name evidence="12" type="ORF">Q764_10780</name>
</gene>
<dbReference type="FunFam" id="3.40.50.300:FF:000953">
    <property type="entry name" value="GTPase Der"/>
    <property type="match status" value="1"/>
</dbReference>
<evidence type="ECO:0000256" key="4">
    <source>
        <dbReference type="ARBA" id="ARBA00022737"/>
    </source>
</evidence>
<keyword evidence="4 10" id="KW-0677">Repeat</keyword>
<comment type="function">
    <text evidence="8 10">GTPase that plays an essential role in the late steps of ribosome biogenesis.</text>
</comment>
<dbReference type="HAMAP" id="MF_00195">
    <property type="entry name" value="GTPase_Der"/>
    <property type="match status" value="1"/>
</dbReference>
<dbReference type="GO" id="GO:0043022">
    <property type="term" value="F:ribosome binding"/>
    <property type="evidence" value="ECO:0007669"/>
    <property type="project" value="TreeGrafter"/>
</dbReference>
<comment type="similarity">
    <text evidence="1 8 9 10">Belongs to the TRAFAC class TrmE-Era-EngA-EngB-Septin-like GTPase superfamily. EngA (Der) GTPase family.</text>
</comment>
<evidence type="ECO:0000256" key="7">
    <source>
        <dbReference type="ARBA" id="ARBA00032345"/>
    </source>
</evidence>
<dbReference type="GO" id="GO:0005525">
    <property type="term" value="F:GTP binding"/>
    <property type="evidence" value="ECO:0007669"/>
    <property type="project" value="UniProtKB-UniRule"/>
</dbReference>
<evidence type="ECO:0000256" key="1">
    <source>
        <dbReference type="ARBA" id="ARBA00008279"/>
    </source>
</evidence>
<dbReference type="SUPFAM" id="SSF52540">
    <property type="entry name" value="P-loop containing nucleoside triphosphate hydrolases"/>
    <property type="match status" value="2"/>
</dbReference>
<dbReference type="NCBIfam" id="TIGR03594">
    <property type="entry name" value="GTPase_EngA"/>
    <property type="match status" value="1"/>
</dbReference>
<keyword evidence="13" id="KW-1185">Reference proteome</keyword>
<feature type="binding site" evidence="8">
    <location>
        <begin position="183"/>
        <end position="190"/>
    </location>
    <ligand>
        <name>GTP</name>
        <dbReference type="ChEBI" id="CHEBI:37565"/>
        <label>2</label>
    </ligand>
</feature>
<evidence type="ECO:0000313" key="13">
    <source>
        <dbReference type="Proteomes" id="UP000030121"/>
    </source>
</evidence>
<evidence type="ECO:0000256" key="10">
    <source>
        <dbReference type="RuleBase" id="RU004481"/>
    </source>
</evidence>
<reference evidence="12 13" key="1">
    <citation type="submission" date="2013-09" db="EMBL/GenBank/DDBJ databases">
        <authorList>
            <person name="Zeng Z."/>
            <person name="Chen C."/>
        </authorList>
    </citation>
    <scope>NUCLEOTIDE SEQUENCE [LARGE SCALE GENOMIC DNA]</scope>
    <source>
        <strain evidence="12 13">GH29-5</strain>
    </source>
</reference>
<dbReference type="PROSITE" id="PS51712">
    <property type="entry name" value="G_ENGA"/>
    <property type="match status" value="2"/>
</dbReference>
<evidence type="ECO:0000256" key="6">
    <source>
        <dbReference type="ARBA" id="ARBA00023134"/>
    </source>
</evidence>
<dbReference type="RefSeq" id="WP_026979507.1">
    <property type="nucleotide sequence ID" value="NZ_AUCZ01000003.1"/>
</dbReference>
<dbReference type="FunFam" id="3.30.300.20:FF:000004">
    <property type="entry name" value="GTPase Der"/>
    <property type="match status" value="1"/>
</dbReference>
<dbReference type="InterPro" id="IPR005225">
    <property type="entry name" value="Small_GTP-bd"/>
</dbReference>
<dbReference type="CDD" id="cd01894">
    <property type="entry name" value="EngA1"/>
    <property type="match status" value="1"/>
</dbReference>
<dbReference type="InterPro" id="IPR031166">
    <property type="entry name" value="G_ENGA"/>
</dbReference>
<dbReference type="Gene3D" id="3.30.300.20">
    <property type="match status" value="1"/>
</dbReference>
<comment type="subunit">
    <text evidence="8">Associates with the 50S ribosomal subunit.</text>
</comment>
<dbReference type="Pfam" id="PF01926">
    <property type="entry name" value="MMR_HSR1"/>
    <property type="match status" value="2"/>
</dbReference>
<dbReference type="FunFam" id="3.40.50.300:FF:000040">
    <property type="entry name" value="GTPase Der"/>
    <property type="match status" value="1"/>
</dbReference>
<evidence type="ECO:0000256" key="9">
    <source>
        <dbReference type="PROSITE-ProRule" id="PRU01049"/>
    </source>
</evidence>
<accession>A0A0A2M9D8</accession>
<dbReference type="eggNOG" id="COG1160">
    <property type="taxonomic scope" value="Bacteria"/>
</dbReference>
<dbReference type="NCBIfam" id="TIGR00231">
    <property type="entry name" value="small_GTP"/>
    <property type="match status" value="2"/>
</dbReference>
<dbReference type="CDD" id="cd01895">
    <property type="entry name" value="EngA2"/>
    <property type="match status" value="1"/>
</dbReference>
<dbReference type="GO" id="GO:0042254">
    <property type="term" value="P:ribosome biogenesis"/>
    <property type="evidence" value="ECO:0007669"/>
    <property type="project" value="UniProtKB-KW"/>
</dbReference>
<dbReference type="Pfam" id="PF14714">
    <property type="entry name" value="KH_dom-like"/>
    <property type="match status" value="1"/>
</dbReference>
<dbReference type="EMBL" id="JRLW01000014">
    <property type="protein sequence ID" value="KGO88889.1"/>
    <property type="molecule type" value="Genomic_DNA"/>
</dbReference>
<feature type="binding site" evidence="8">
    <location>
        <begin position="230"/>
        <end position="234"/>
    </location>
    <ligand>
        <name>GTP</name>
        <dbReference type="ChEBI" id="CHEBI:37565"/>
        <label>2</label>
    </ligand>
</feature>
<dbReference type="InterPro" id="IPR027417">
    <property type="entry name" value="P-loop_NTPase"/>
</dbReference>
<proteinExistence type="inferred from homology"/>
<dbReference type="InterPro" id="IPR032859">
    <property type="entry name" value="KH_dom-like"/>
</dbReference>
<dbReference type="PRINTS" id="PR00326">
    <property type="entry name" value="GTP1OBG"/>
</dbReference>
<dbReference type="OrthoDB" id="9805918at2"/>
<feature type="domain" description="EngA-type G" evidence="11">
    <location>
        <begin position="3"/>
        <end position="167"/>
    </location>
</feature>
<feature type="domain" description="EngA-type G" evidence="11">
    <location>
        <begin position="177"/>
        <end position="352"/>
    </location>
</feature>
<evidence type="ECO:0000256" key="3">
    <source>
        <dbReference type="ARBA" id="ARBA00022517"/>
    </source>
</evidence>
<evidence type="ECO:0000256" key="8">
    <source>
        <dbReference type="HAMAP-Rule" id="MF_00195"/>
    </source>
</evidence>
<evidence type="ECO:0000256" key="5">
    <source>
        <dbReference type="ARBA" id="ARBA00022741"/>
    </source>
</evidence>
<feature type="binding site" evidence="8">
    <location>
        <begin position="56"/>
        <end position="60"/>
    </location>
    <ligand>
        <name>GTP</name>
        <dbReference type="ChEBI" id="CHEBI:37565"/>
        <label>1</label>
    </ligand>
</feature>
<dbReference type="InterPro" id="IPR016484">
    <property type="entry name" value="GTPase_Der"/>
</dbReference>
<dbReference type="STRING" id="1121899.GCA_000430025_00734"/>
<feature type="binding site" evidence="8">
    <location>
        <begin position="295"/>
        <end position="298"/>
    </location>
    <ligand>
        <name>GTP</name>
        <dbReference type="ChEBI" id="CHEBI:37565"/>
        <label>2</label>
    </ligand>
</feature>
<dbReference type="PANTHER" id="PTHR43834">
    <property type="entry name" value="GTPASE DER"/>
    <property type="match status" value="1"/>
</dbReference>
<dbReference type="PIRSF" id="PIRSF006485">
    <property type="entry name" value="GTP-binding_EngA"/>
    <property type="match status" value="1"/>
</dbReference>